<dbReference type="PANTHER" id="PTHR36837:SF2">
    <property type="entry name" value="POLY(3-HYDROXYALKANOATE) POLYMERASE SUBUNIT PHAC"/>
    <property type="match status" value="1"/>
</dbReference>
<dbReference type="AlphaFoldDB" id="A0A6G8QAX3"/>
<dbReference type="Gene3D" id="3.40.50.1820">
    <property type="entry name" value="alpha/beta hydrolase"/>
    <property type="match status" value="1"/>
</dbReference>
<dbReference type="EMBL" id="CP045119">
    <property type="protein sequence ID" value="QIN83611.1"/>
    <property type="molecule type" value="Genomic_DNA"/>
</dbReference>
<evidence type="ECO:0000313" key="2">
    <source>
        <dbReference type="EMBL" id="QIN83611.1"/>
    </source>
</evidence>
<keyword evidence="2" id="KW-0378">Hydrolase</keyword>
<feature type="domain" description="AB hydrolase-1" evidence="1">
    <location>
        <begin position="95"/>
        <end position="352"/>
    </location>
</feature>
<dbReference type="KEGG" id="rub:GBA63_13915"/>
<dbReference type="SUPFAM" id="SSF53474">
    <property type="entry name" value="alpha/beta-Hydrolases"/>
    <property type="match status" value="1"/>
</dbReference>
<name>A0A6G8QAX3_9ACTN</name>
<dbReference type="RefSeq" id="WP_166177073.1">
    <property type="nucleotide sequence ID" value="NZ_CP045119.1"/>
</dbReference>
<organism evidence="2 3">
    <name type="scientific">Rubrobacter tropicus</name>
    <dbReference type="NCBI Taxonomy" id="2653851"/>
    <lineage>
        <taxon>Bacteria</taxon>
        <taxon>Bacillati</taxon>
        <taxon>Actinomycetota</taxon>
        <taxon>Rubrobacteria</taxon>
        <taxon>Rubrobacterales</taxon>
        <taxon>Rubrobacteraceae</taxon>
        <taxon>Rubrobacter</taxon>
    </lineage>
</organism>
<accession>A0A6G8QAX3</accession>
<evidence type="ECO:0000259" key="1">
    <source>
        <dbReference type="Pfam" id="PF00561"/>
    </source>
</evidence>
<reference evidence="2 3" key="1">
    <citation type="submission" date="2019-10" db="EMBL/GenBank/DDBJ databases">
        <title>Rubrobacter sp nov SCSIO 52090 isolated from a deep-sea sediment in the South China Sea.</title>
        <authorList>
            <person name="Chen R.W."/>
        </authorList>
    </citation>
    <scope>NUCLEOTIDE SEQUENCE [LARGE SCALE GENOMIC DNA]</scope>
    <source>
        <strain evidence="2 3">SCSIO 52909</strain>
    </source>
</reference>
<dbReference type="Proteomes" id="UP000501452">
    <property type="component" value="Chromosome"/>
</dbReference>
<sequence>MASHGSTPFHPFRVGSYDNPETVRWRKYATGAHLVLRGAPVMVGRTPKEVVWAEGTARLYRYRPDSEKRHPVPILLVYALILKPYILDLIPGNSFVEYLVGEGFDVYMLDWGAPGSEDENLCFDTYILDYMPEVVARVLHLSRAEGLILFGYCQGGTMAVMYAAISAGESLRGLVLLAAPVDFAPDEPGLTGLWTLWSRNSGAFLGPVSRTLGNLPADRAGRFVERATAVAATVTRWPAVYAGLRAWAERDEAVGSFLAVGKWVDDGVAFPGAAFGRWIREFYQQDKLARGEIHLRGRRVDLSKIACPLLGIAGARDYICPVSQAEAVMRLTGSRDKEFLVLDAGHVGLMAGPVAKEVLWPRVRDWLEIHLG</sequence>
<dbReference type="InterPro" id="IPR000073">
    <property type="entry name" value="AB_hydrolase_1"/>
</dbReference>
<evidence type="ECO:0000313" key="3">
    <source>
        <dbReference type="Proteomes" id="UP000501452"/>
    </source>
</evidence>
<dbReference type="InterPro" id="IPR051321">
    <property type="entry name" value="PHA/PHB_synthase"/>
</dbReference>
<dbReference type="GO" id="GO:0016787">
    <property type="term" value="F:hydrolase activity"/>
    <property type="evidence" value="ECO:0007669"/>
    <property type="project" value="UniProtKB-KW"/>
</dbReference>
<proteinExistence type="predicted"/>
<keyword evidence="3" id="KW-1185">Reference proteome</keyword>
<dbReference type="PANTHER" id="PTHR36837">
    <property type="entry name" value="POLY(3-HYDROXYALKANOATE) POLYMERASE SUBUNIT PHAC"/>
    <property type="match status" value="1"/>
</dbReference>
<dbReference type="Pfam" id="PF00561">
    <property type="entry name" value="Abhydrolase_1"/>
    <property type="match status" value="1"/>
</dbReference>
<gene>
    <name evidence="2" type="ORF">GBA63_13915</name>
</gene>
<dbReference type="InterPro" id="IPR029058">
    <property type="entry name" value="AB_hydrolase_fold"/>
</dbReference>
<protein>
    <submittedName>
        <fullName evidence="2">Alpha/beta fold hydrolase</fullName>
    </submittedName>
</protein>